<feature type="compositionally biased region" description="Polar residues" evidence="1">
    <location>
        <begin position="45"/>
        <end position="65"/>
    </location>
</feature>
<comment type="caution">
    <text evidence="4">The sequence shown here is derived from an EMBL/GenBank/DDBJ whole genome shotgun (WGS) entry which is preliminary data.</text>
</comment>
<keyword evidence="2" id="KW-0472">Membrane</keyword>
<feature type="transmembrane region" description="Helical" evidence="2">
    <location>
        <begin position="88"/>
        <end position="113"/>
    </location>
</feature>
<feature type="compositionally biased region" description="Polar residues" evidence="1">
    <location>
        <begin position="26"/>
        <end position="36"/>
    </location>
</feature>
<sequence length="314" mass="33134">MSGQTPPGWYPDPYGTPGLQRWFDGTQWTQSTQPAGQPTPAPWSPSEQGSGTPQPWQPPAQGTPQPWTPPGSSPGAVPPPRKNNQAMILGLIGGSAVVVVLVIVAVLLAVGAFDSDDPTPRTLQSTGAPQPPANTSRSPVVGTVTDTASGLSWSQLGGDWTSSTIPSGSAYAKLGLAKGQIASVQKEYNGPGSDYVASIYSAELPTSVFYSNGDLEAAAKSWFGLVRPAFYPENGVEDVSSRAYSVSGKKAWYYEVRVTFPQAESKGWNFRSERAAIILVDRPGDQPAGLFLSFPDSHRNQGDIDLVIGSLKAS</sequence>
<gene>
    <name evidence="4" type="ORF">GCM10010439_71170</name>
</gene>
<dbReference type="Proteomes" id="UP001501842">
    <property type="component" value="Unassembled WGS sequence"/>
</dbReference>
<evidence type="ECO:0000259" key="3">
    <source>
        <dbReference type="Pfam" id="PF10708"/>
    </source>
</evidence>
<dbReference type="EMBL" id="BAAATZ010000037">
    <property type="protein sequence ID" value="GAA2738175.1"/>
    <property type="molecule type" value="Genomic_DNA"/>
</dbReference>
<proteinExistence type="predicted"/>
<keyword evidence="2" id="KW-0812">Transmembrane</keyword>
<feature type="domain" description="DUF2510" evidence="3">
    <location>
        <begin position="7"/>
        <end position="41"/>
    </location>
</feature>
<feature type="compositionally biased region" description="Polar residues" evidence="1">
    <location>
        <begin position="121"/>
        <end position="140"/>
    </location>
</feature>
<feature type="region of interest" description="Disordered" evidence="1">
    <location>
        <begin position="1"/>
        <end position="81"/>
    </location>
</feature>
<organism evidence="4 5">
    <name type="scientific">Actinocorallia aurantiaca</name>
    <dbReference type="NCBI Taxonomy" id="46204"/>
    <lineage>
        <taxon>Bacteria</taxon>
        <taxon>Bacillati</taxon>
        <taxon>Actinomycetota</taxon>
        <taxon>Actinomycetes</taxon>
        <taxon>Streptosporangiales</taxon>
        <taxon>Thermomonosporaceae</taxon>
        <taxon>Actinocorallia</taxon>
    </lineage>
</organism>
<dbReference type="InterPro" id="IPR018929">
    <property type="entry name" value="DUF2510"/>
</dbReference>
<feature type="compositionally biased region" description="Pro residues" evidence="1">
    <location>
        <begin position="66"/>
        <end position="81"/>
    </location>
</feature>
<protein>
    <submittedName>
        <fullName evidence="4">DUF2510 domain-containing protein</fullName>
    </submittedName>
</protein>
<name>A0ABP6HAI2_9ACTN</name>
<evidence type="ECO:0000313" key="4">
    <source>
        <dbReference type="EMBL" id="GAA2738175.1"/>
    </source>
</evidence>
<evidence type="ECO:0000256" key="1">
    <source>
        <dbReference type="SAM" id="MobiDB-lite"/>
    </source>
</evidence>
<feature type="region of interest" description="Disordered" evidence="1">
    <location>
        <begin position="115"/>
        <end position="140"/>
    </location>
</feature>
<accession>A0ABP6HAI2</accession>
<keyword evidence="5" id="KW-1185">Reference proteome</keyword>
<evidence type="ECO:0000313" key="5">
    <source>
        <dbReference type="Proteomes" id="UP001501842"/>
    </source>
</evidence>
<keyword evidence="2" id="KW-1133">Transmembrane helix</keyword>
<reference evidence="5" key="1">
    <citation type="journal article" date="2019" name="Int. J. Syst. Evol. Microbiol.">
        <title>The Global Catalogue of Microorganisms (GCM) 10K type strain sequencing project: providing services to taxonomists for standard genome sequencing and annotation.</title>
        <authorList>
            <consortium name="The Broad Institute Genomics Platform"/>
            <consortium name="The Broad Institute Genome Sequencing Center for Infectious Disease"/>
            <person name="Wu L."/>
            <person name="Ma J."/>
        </authorList>
    </citation>
    <scope>NUCLEOTIDE SEQUENCE [LARGE SCALE GENOMIC DNA]</scope>
    <source>
        <strain evidence="5">JCM 8201</strain>
    </source>
</reference>
<dbReference type="Pfam" id="PF10708">
    <property type="entry name" value="DUF2510"/>
    <property type="match status" value="1"/>
</dbReference>
<evidence type="ECO:0000256" key="2">
    <source>
        <dbReference type="SAM" id="Phobius"/>
    </source>
</evidence>
<dbReference type="RefSeq" id="WP_344457774.1">
    <property type="nucleotide sequence ID" value="NZ_BAAATZ010000037.1"/>
</dbReference>